<keyword evidence="3" id="KW-1185">Reference proteome</keyword>
<dbReference type="Pfam" id="PF11452">
    <property type="entry name" value="DUF3000"/>
    <property type="match status" value="1"/>
</dbReference>
<protein>
    <recommendedName>
        <fullName evidence="4">DUF3000 domain-containing protein</fullName>
    </recommendedName>
</protein>
<gene>
    <name evidence="2" type="ORF">SAMN04487968_10555</name>
</gene>
<accession>A0A1I1I3I2</accession>
<feature type="region of interest" description="Disordered" evidence="1">
    <location>
        <begin position="1"/>
        <end position="20"/>
    </location>
</feature>
<name>A0A1I1I3I2_9ACTN</name>
<dbReference type="EMBL" id="FOLB01000005">
    <property type="protein sequence ID" value="SFC28778.1"/>
    <property type="molecule type" value="Genomic_DNA"/>
</dbReference>
<evidence type="ECO:0008006" key="4">
    <source>
        <dbReference type="Google" id="ProtNLM"/>
    </source>
</evidence>
<sequence>MVVRHETRPGTGASSGSGEVPPEFRAAVLAMQAATLRPEIFCEEMPAPQRIAPHASALSADVTVDDTEVGTGRLILLHDPEGNDSWGGGTFRCVAYARAEIDVELITDQMLGEVGWSWLLEALAAHEAGHTAASGTVTRVATESFGGMADEGGTAQLEIRASWTPDASETGVPDMRAHVEAWGELLCTAVGLPPVPEGVAVMPSRRGQRGQ</sequence>
<dbReference type="AlphaFoldDB" id="A0A1I1I3I2"/>
<dbReference type="RefSeq" id="WP_091122391.1">
    <property type="nucleotide sequence ID" value="NZ_FOLB01000005.1"/>
</dbReference>
<dbReference type="OrthoDB" id="3210980at2"/>
<organism evidence="2 3">
    <name type="scientific">Nocardioides terrae</name>
    <dbReference type="NCBI Taxonomy" id="574651"/>
    <lineage>
        <taxon>Bacteria</taxon>
        <taxon>Bacillati</taxon>
        <taxon>Actinomycetota</taxon>
        <taxon>Actinomycetes</taxon>
        <taxon>Propionibacteriales</taxon>
        <taxon>Nocardioidaceae</taxon>
        <taxon>Nocardioides</taxon>
    </lineage>
</organism>
<reference evidence="2 3" key="1">
    <citation type="submission" date="2016-10" db="EMBL/GenBank/DDBJ databases">
        <authorList>
            <person name="de Groot N.N."/>
        </authorList>
    </citation>
    <scope>NUCLEOTIDE SEQUENCE [LARGE SCALE GENOMIC DNA]</scope>
    <source>
        <strain evidence="2 3">CGMCC 1.7056</strain>
    </source>
</reference>
<evidence type="ECO:0000313" key="2">
    <source>
        <dbReference type="EMBL" id="SFC28778.1"/>
    </source>
</evidence>
<evidence type="ECO:0000313" key="3">
    <source>
        <dbReference type="Proteomes" id="UP000198832"/>
    </source>
</evidence>
<dbReference type="Proteomes" id="UP000198832">
    <property type="component" value="Unassembled WGS sequence"/>
</dbReference>
<dbReference type="STRING" id="574651.SAMN04487968_10555"/>
<proteinExistence type="predicted"/>
<dbReference type="InterPro" id="IPR021555">
    <property type="entry name" value="DUF3000"/>
</dbReference>
<evidence type="ECO:0000256" key="1">
    <source>
        <dbReference type="SAM" id="MobiDB-lite"/>
    </source>
</evidence>